<keyword evidence="1" id="KW-0175">Coiled coil</keyword>
<sequence length="216" mass="24087">MAASVHKYWTQSLEKAAEEATVCELLQLDEMNLAREFVLAKELFGAIGSFDAEEAKSKKLSEDLKAMSLKKARDQNRAVEASQKRVEEAQKLVKDWTLVVETTLATANRNLEAAVVEKKKSLTTAKQELERVRAEQTDVEAKVVEVYQDVFLDTPEYQDLAQQLMTIGGEQLVEWIMETHPEYLGDGIPTSTGIIASPPYAMAKGVSPVTVREVVR</sequence>
<accession>A0ABD1TKR9</accession>
<feature type="coiled-coil region" evidence="1">
    <location>
        <begin position="69"/>
        <end position="142"/>
    </location>
</feature>
<name>A0ABD1TKR9_9LAMI</name>
<comment type="caution">
    <text evidence="2">The sequence shown here is derived from an EMBL/GenBank/DDBJ whole genome shotgun (WGS) entry which is preliminary data.</text>
</comment>
<dbReference type="Proteomes" id="UP001604336">
    <property type="component" value="Unassembled WGS sequence"/>
</dbReference>
<reference evidence="3" key="1">
    <citation type="submission" date="2024-07" db="EMBL/GenBank/DDBJ databases">
        <title>Two chromosome-level genome assemblies of Korean endemic species Abeliophyllum distichum and Forsythia ovata (Oleaceae).</title>
        <authorList>
            <person name="Jang H."/>
        </authorList>
    </citation>
    <scope>NUCLEOTIDE SEQUENCE [LARGE SCALE GENOMIC DNA]</scope>
</reference>
<proteinExistence type="predicted"/>
<gene>
    <name evidence="2" type="ORF">Adt_18803</name>
</gene>
<evidence type="ECO:0000313" key="2">
    <source>
        <dbReference type="EMBL" id="KAL2513203.1"/>
    </source>
</evidence>
<protein>
    <submittedName>
        <fullName evidence="2">Uncharacterized protein</fullName>
    </submittedName>
</protein>
<evidence type="ECO:0000313" key="3">
    <source>
        <dbReference type="Proteomes" id="UP001604336"/>
    </source>
</evidence>
<evidence type="ECO:0000256" key="1">
    <source>
        <dbReference type="SAM" id="Coils"/>
    </source>
</evidence>
<dbReference type="EMBL" id="JBFOLK010000005">
    <property type="protein sequence ID" value="KAL2513203.1"/>
    <property type="molecule type" value="Genomic_DNA"/>
</dbReference>
<dbReference type="AlphaFoldDB" id="A0ABD1TKR9"/>
<organism evidence="2 3">
    <name type="scientific">Abeliophyllum distichum</name>
    <dbReference type="NCBI Taxonomy" id="126358"/>
    <lineage>
        <taxon>Eukaryota</taxon>
        <taxon>Viridiplantae</taxon>
        <taxon>Streptophyta</taxon>
        <taxon>Embryophyta</taxon>
        <taxon>Tracheophyta</taxon>
        <taxon>Spermatophyta</taxon>
        <taxon>Magnoliopsida</taxon>
        <taxon>eudicotyledons</taxon>
        <taxon>Gunneridae</taxon>
        <taxon>Pentapetalae</taxon>
        <taxon>asterids</taxon>
        <taxon>lamiids</taxon>
        <taxon>Lamiales</taxon>
        <taxon>Oleaceae</taxon>
        <taxon>Forsythieae</taxon>
        <taxon>Abeliophyllum</taxon>
    </lineage>
</organism>
<keyword evidence="3" id="KW-1185">Reference proteome</keyword>